<sequence>MGASRSAASALIRSERVGGSGIWTRSAADDSIASDAGQVLPQIVSAKGSGGSISGVWTSSAILQVVVRAGCPPPSERPDRITSTTASETRCVLPSAVTRMQSWAPWRAMAKVRCPIVRVSLVRLPIPAKGVAARMLPPRAILTARFTADGDLQVGGKVAPRCSNNAAIRFRSVGDMGLLKWELGSNLPASSRSFNLSTSALFVAAKAVSLSNH</sequence>
<organism evidence="1 2">
    <name type="scientific">Sphingopyxis fribergensis</name>
    <dbReference type="NCBI Taxonomy" id="1515612"/>
    <lineage>
        <taxon>Bacteria</taxon>
        <taxon>Pseudomonadati</taxon>
        <taxon>Pseudomonadota</taxon>
        <taxon>Alphaproteobacteria</taxon>
        <taxon>Sphingomonadales</taxon>
        <taxon>Sphingomonadaceae</taxon>
        <taxon>Sphingopyxis</taxon>
    </lineage>
</organism>
<proteinExistence type="predicted"/>
<name>A0A0A7PES3_9SPHN</name>
<protein>
    <submittedName>
        <fullName evidence="1">Uncharacterized protein</fullName>
    </submittedName>
</protein>
<dbReference type="AlphaFoldDB" id="A0A0A7PES3"/>
<accession>A0A0A7PES3</accession>
<dbReference type="STRING" id="1515612.SKP52_07825"/>
<evidence type="ECO:0000313" key="1">
    <source>
        <dbReference type="EMBL" id="AJA08484.1"/>
    </source>
</evidence>
<dbReference type="EMBL" id="CP009122">
    <property type="protein sequence ID" value="AJA08484.1"/>
    <property type="molecule type" value="Genomic_DNA"/>
</dbReference>
<keyword evidence="2" id="KW-1185">Reference proteome</keyword>
<gene>
    <name evidence="1" type="ORF">SKP52_07825</name>
</gene>
<dbReference type="KEGG" id="sphk:SKP52_07825"/>
<reference evidence="1 2" key="1">
    <citation type="journal article" date="2015" name="Int. J. Syst. Evol. Microbiol.">
        <title>Description of Sphingopyxis fribergensis sp. nov. - a soil bacterium with the ability to degrade styrene and phenylacetic acid.</title>
        <authorList>
            <person name="Oelschlagel M."/>
            <person name="Ruckert C."/>
            <person name="Kalinowski J."/>
            <person name="Schmidt G."/>
            <person name="Schlomann M."/>
            <person name="Tischler D."/>
        </authorList>
    </citation>
    <scope>NUCLEOTIDE SEQUENCE [LARGE SCALE GENOMIC DNA]</scope>
    <source>
        <strain evidence="1 2">Kp5.2</strain>
    </source>
</reference>
<evidence type="ECO:0000313" key="2">
    <source>
        <dbReference type="Proteomes" id="UP000030907"/>
    </source>
</evidence>
<dbReference type="Proteomes" id="UP000030907">
    <property type="component" value="Chromosome"/>
</dbReference>
<dbReference type="HOGENOM" id="CLU_1293639_0_0_5"/>